<evidence type="ECO:0000256" key="1">
    <source>
        <dbReference type="SAM" id="Phobius"/>
    </source>
</evidence>
<feature type="transmembrane region" description="Helical" evidence="1">
    <location>
        <begin position="20"/>
        <end position="38"/>
    </location>
</feature>
<dbReference type="HOGENOM" id="CLU_127055_2_0_7"/>
<keyword evidence="1" id="KW-1133">Transmembrane helix</keyword>
<name>T2GBB2_MEGG1</name>
<reference evidence="3" key="2">
    <citation type="submission" date="2013-07" db="EMBL/GenBank/DDBJ databases">
        <authorList>
            <person name="Morais-Silva F.O."/>
            <person name="Rezende A.M."/>
            <person name="Pimentel C."/>
            <person name="Resende D.M."/>
            <person name="Santos C.I."/>
            <person name="Clemente C."/>
            <person name="de Oliveira L.M."/>
            <person name="da Silva S.M."/>
            <person name="Costa D.A."/>
            <person name="Varela-Raposo A."/>
            <person name="Horacio E.C.A."/>
            <person name="Matos M."/>
            <person name="Flores O."/>
            <person name="Ruiz J.C."/>
            <person name="Rodrigues-Pousada C."/>
        </authorList>
    </citation>
    <scope>NUCLEOTIDE SEQUENCE [LARGE SCALE GENOMIC DNA]</scope>
    <source>
        <strain evidence="3">ATCC 19364 / DSM 1382 / NCIMB 9332 / VKM B-1759</strain>
    </source>
</reference>
<accession>T2GBB2</accession>
<dbReference type="KEGG" id="dgg:DGI_1746"/>
<sequence length="136" mass="15039">MSASSSNKPAFHMGHDTLACLNSGLALIFILLLVIFLGKHEFLMLPTLAVTLLLMIRPTLFRPFAALWLGFSEVLGRVMSKVILTLVFLLVVTPIALVRSLGGADAMQKKKWKQDTGSVYRTIDKTLGPEDLEHLF</sequence>
<evidence type="ECO:0000313" key="2">
    <source>
        <dbReference type="EMBL" id="AGW13558.1"/>
    </source>
</evidence>
<dbReference type="STRING" id="1121448.DGI_1746"/>
<protein>
    <submittedName>
        <fullName evidence="2">Uncharacterized protein</fullName>
    </submittedName>
</protein>
<feature type="transmembrane region" description="Helical" evidence="1">
    <location>
        <begin position="50"/>
        <end position="71"/>
    </location>
</feature>
<feature type="transmembrane region" description="Helical" evidence="1">
    <location>
        <begin position="83"/>
        <end position="102"/>
    </location>
</feature>
<organism evidence="2 3">
    <name type="scientific">Megalodesulfovibrio gigas (strain ATCC 19364 / DSM 1382 / NCIMB 9332 / VKM B-1759)</name>
    <name type="common">Desulfovibrio gigas</name>
    <dbReference type="NCBI Taxonomy" id="1121448"/>
    <lineage>
        <taxon>Bacteria</taxon>
        <taxon>Pseudomonadati</taxon>
        <taxon>Thermodesulfobacteriota</taxon>
        <taxon>Desulfovibrionia</taxon>
        <taxon>Desulfovibrionales</taxon>
        <taxon>Desulfovibrionaceae</taxon>
        <taxon>Megalodesulfovibrio</taxon>
    </lineage>
</organism>
<dbReference type="Pfam" id="PF19588">
    <property type="entry name" value="SxtJ"/>
    <property type="match status" value="1"/>
</dbReference>
<keyword evidence="1" id="KW-0812">Transmembrane</keyword>
<dbReference type="eggNOG" id="ENOG503309M">
    <property type="taxonomic scope" value="Bacteria"/>
</dbReference>
<keyword evidence="1" id="KW-0472">Membrane</keyword>
<dbReference type="PATRIC" id="fig|1121448.10.peg.1729"/>
<dbReference type="OrthoDB" id="677860at2"/>
<dbReference type="Proteomes" id="UP000016587">
    <property type="component" value="Chromosome"/>
</dbReference>
<dbReference type="RefSeq" id="WP_021760429.1">
    <property type="nucleotide sequence ID" value="NC_022444.1"/>
</dbReference>
<gene>
    <name evidence="2" type="ORF">DGI_1746</name>
</gene>
<reference evidence="2 3" key="1">
    <citation type="journal article" date="2013" name="J. Bacteriol.">
        <title>Roles of HynAB and Ech, the only two hydrogenases found in the model sulfate reducer Desulfovibrio gigas.</title>
        <authorList>
            <person name="Morais-Silva F.O."/>
            <person name="Santos C.I."/>
            <person name="Rodrigues R."/>
            <person name="Pereira I.A."/>
            <person name="Rodrigues-Pousada C."/>
        </authorList>
    </citation>
    <scope>NUCLEOTIDE SEQUENCE [LARGE SCALE GENOMIC DNA]</scope>
    <source>
        <strain evidence="3">ATCC 19364 / DSM 1382 / NCIMB 9332 / VKM B-1759</strain>
    </source>
</reference>
<dbReference type="InterPro" id="IPR045781">
    <property type="entry name" value="SxtJ"/>
</dbReference>
<evidence type="ECO:0000313" key="3">
    <source>
        <dbReference type="Proteomes" id="UP000016587"/>
    </source>
</evidence>
<dbReference type="EMBL" id="CP006585">
    <property type="protein sequence ID" value="AGW13558.1"/>
    <property type="molecule type" value="Genomic_DNA"/>
</dbReference>
<proteinExistence type="predicted"/>
<keyword evidence="3" id="KW-1185">Reference proteome</keyword>
<dbReference type="AlphaFoldDB" id="T2GBB2"/>